<dbReference type="InterPro" id="IPR031475">
    <property type="entry name" value="NBD_C"/>
</dbReference>
<comment type="similarity">
    <text evidence="1">Belongs to the four-carbon acid sugar kinase family.</text>
</comment>
<feature type="domain" description="Four-carbon acid sugar kinase nucleotide binding" evidence="8">
    <location>
        <begin position="228"/>
        <end position="392"/>
    </location>
</feature>
<evidence type="ECO:0000256" key="2">
    <source>
        <dbReference type="ARBA" id="ARBA00022679"/>
    </source>
</evidence>
<dbReference type="AlphaFoldDB" id="A0A2T0B3C4"/>
<dbReference type="InterPro" id="IPR037051">
    <property type="entry name" value="4-carb_acid_sugar_kinase_N_sf"/>
</dbReference>
<name>A0A2T0B3C4_9CLOT</name>
<dbReference type="InterPro" id="IPR042213">
    <property type="entry name" value="NBD_C_sf"/>
</dbReference>
<keyword evidence="10" id="KW-1185">Reference proteome</keyword>
<dbReference type="GO" id="GO:0016301">
    <property type="term" value="F:kinase activity"/>
    <property type="evidence" value="ECO:0007669"/>
    <property type="project" value="UniProtKB-KW"/>
</dbReference>
<accession>A0A2T0B3C4</accession>
<dbReference type="Gene3D" id="3.40.50.10840">
    <property type="entry name" value="Putative sugar-binding, N-terminal domain"/>
    <property type="match status" value="1"/>
</dbReference>
<organism evidence="9 10">
    <name type="scientific">Clostridium liquoris</name>
    <dbReference type="NCBI Taxonomy" id="1289519"/>
    <lineage>
        <taxon>Bacteria</taxon>
        <taxon>Bacillati</taxon>
        <taxon>Bacillota</taxon>
        <taxon>Clostridia</taxon>
        <taxon>Eubacteriales</taxon>
        <taxon>Clostridiaceae</taxon>
        <taxon>Clostridium</taxon>
    </lineage>
</organism>
<comment type="caution">
    <text evidence="9">The sequence shown here is derived from an EMBL/GenBank/DDBJ whole genome shotgun (WGS) entry which is preliminary data.</text>
</comment>
<evidence type="ECO:0000256" key="1">
    <source>
        <dbReference type="ARBA" id="ARBA00005715"/>
    </source>
</evidence>
<feature type="domain" description="Four-carbon acid sugar kinase N-terminal" evidence="7">
    <location>
        <begin position="5"/>
        <end position="216"/>
    </location>
</feature>
<keyword evidence="3" id="KW-0547">Nucleotide-binding</keyword>
<proteinExistence type="inferred from homology"/>
<evidence type="ECO:0000256" key="3">
    <source>
        <dbReference type="ARBA" id="ARBA00022741"/>
    </source>
</evidence>
<evidence type="ECO:0000259" key="7">
    <source>
        <dbReference type="Pfam" id="PF07005"/>
    </source>
</evidence>
<evidence type="ECO:0000313" key="9">
    <source>
        <dbReference type="EMBL" id="PRR78372.1"/>
    </source>
</evidence>
<dbReference type="Gene3D" id="3.40.980.20">
    <property type="entry name" value="Four-carbon acid sugar kinase, nucleotide binding domain"/>
    <property type="match status" value="1"/>
</dbReference>
<keyword evidence="4" id="KW-0418">Kinase</keyword>
<dbReference type="Pfam" id="PF17042">
    <property type="entry name" value="NBD_C"/>
    <property type="match status" value="1"/>
</dbReference>
<keyword evidence="6" id="KW-0119">Carbohydrate metabolism</keyword>
<evidence type="ECO:0000259" key="8">
    <source>
        <dbReference type="Pfam" id="PF17042"/>
    </source>
</evidence>
<evidence type="ECO:0000256" key="5">
    <source>
        <dbReference type="ARBA" id="ARBA00022840"/>
    </source>
</evidence>
<dbReference type="OrthoDB" id="9778478at2"/>
<gene>
    <name evidence="9" type="ORF">CLLI_17990</name>
</gene>
<dbReference type="GO" id="GO:0005524">
    <property type="term" value="F:ATP binding"/>
    <property type="evidence" value="ECO:0007669"/>
    <property type="project" value="UniProtKB-KW"/>
</dbReference>
<dbReference type="Pfam" id="PF07005">
    <property type="entry name" value="SBD_N"/>
    <property type="match status" value="1"/>
</dbReference>
<evidence type="ECO:0000256" key="6">
    <source>
        <dbReference type="ARBA" id="ARBA00023277"/>
    </source>
</evidence>
<evidence type="ECO:0000256" key="4">
    <source>
        <dbReference type="ARBA" id="ARBA00022777"/>
    </source>
</evidence>
<dbReference type="RefSeq" id="WP_106063883.1">
    <property type="nucleotide sequence ID" value="NZ_PVXO01000047.1"/>
</dbReference>
<reference evidence="9 10" key="1">
    <citation type="submission" date="2018-03" db="EMBL/GenBank/DDBJ databases">
        <title>Genome sequence of Clostridium liquoris DSM 100320.</title>
        <authorList>
            <person name="Poehlein A."/>
            <person name="Daniel R."/>
        </authorList>
    </citation>
    <scope>NUCLEOTIDE SEQUENCE [LARGE SCALE GENOMIC DNA]</scope>
    <source>
        <strain evidence="9 10">DSM 100320</strain>
    </source>
</reference>
<sequence length="404" mass="45147">MDNYLIIADDFTGANDTGVQLKKRGIKTNVILDTKNINDFSISYVIDTESRGLTEKDAYEKVKNQIKKLFTQDFELVYKKVDSTLRGNIVSEIKAVDEEYKPELIIFAPAFPDIKRTTIDGIQKLNDVRIVDTEVAKDPKKPVKEDNINKLLQKGFEEKIVHYGLNEIREKNISFKKGRVYTFDVKNNEDMLKIVKSALDTGKRILWVGSAGMADSILKVKKPFKPSLGVVGSISDISRQQLKYAEGCGMQILKINISKLLKDETIESYISSSLEILNKGKDLIITSAYEREDYKEAVSAGQEKNLSKEEVSMYTQEILGEIAIEIIKRVKISGIFLTGGDTAIGFINKAKASGSSIVEEVITGIPLMKLTGGEFNGLKIITKAGAFGKNEAIEYCMRKLKEDI</sequence>
<dbReference type="InterPro" id="IPR010737">
    <property type="entry name" value="4-carb_acid_sugar_kinase_N"/>
</dbReference>
<keyword evidence="5" id="KW-0067">ATP-binding</keyword>
<evidence type="ECO:0000313" key="10">
    <source>
        <dbReference type="Proteomes" id="UP000239706"/>
    </source>
</evidence>
<protein>
    <recommendedName>
        <fullName evidence="11">Four-carbon acid sugar kinase family protein</fullName>
    </recommendedName>
</protein>
<keyword evidence="2" id="KW-0808">Transferase</keyword>
<dbReference type="EMBL" id="PVXO01000047">
    <property type="protein sequence ID" value="PRR78372.1"/>
    <property type="molecule type" value="Genomic_DNA"/>
</dbReference>
<evidence type="ECO:0008006" key="11">
    <source>
        <dbReference type="Google" id="ProtNLM"/>
    </source>
</evidence>
<dbReference type="SUPFAM" id="SSF142764">
    <property type="entry name" value="YgbK-like"/>
    <property type="match status" value="1"/>
</dbReference>
<dbReference type="Proteomes" id="UP000239706">
    <property type="component" value="Unassembled WGS sequence"/>
</dbReference>